<dbReference type="EMBL" id="LXQA010333056">
    <property type="protein sequence ID" value="MCI44615.1"/>
    <property type="molecule type" value="Genomic_DNA"/>
</dbReference>
<protein>
    <recommendedName>
        <fullName evidence="3">Integrase zinc-binding domain-containing protein</fullName>
    </recommendedName>
</protein>
<evidence type="ECO:0008006" key="3">
    <source>
        <dbReference type="Google" id="ProtNLM"/>
    </source>
</evidence>
<comment type="caution">
    <text evidence="1">The sequence shown here is derived from an EMBL/GenBank/DDBJ whole genome shotgun (WGS) entry which is preliminary data.</text>
</comment>
<reference evidence="1 2" key="1">
    <citation type="journal article" date="2018" name="Front. Plant Sci.">
        <title>Red Clover (Trifolium pratense) and Zigzag Clover (T. medium) - A Picture of Genomic Similarities and Differences.</title>
        <authorList>
            <person name="Dluhosova J."/>
            <person name="Istvanek J."/>
            <person name="Nedelnik J."/>
            <person name="Repkova J."/>
        </authorList>
    </citation>
    <scope>NUCLEOTIDE SEQUENCE [LARGE SCALE GENOMIC DNA]</scope>
    <source>
        <strain evidence="2">cv. 10/8</strain>
        <tissue evidence="1">Leaf</tissue>
    </source>
</reference>
<name>A0A392S9R8_9FABA</name>
<organism evidence="1 2">
    <name type="scientific">Trifolium medium</name>
    <dbReference type="NCBI Taxonomy" id="97028"/>
    <lineage>
        <taxon>Eukaryota</taxon>
        <taxon>Viridiplantae</taxon>
        <taxon>Streptophyta</taxon>
        <taxon>Embryophyta</taxon>
        <taxon>Tracheophyta</taxon>
        <taxon>Spermatophyta</taxon>
        <taxon>Magnoliopsida</taxon>
        <taxon>eudicotyledons</taxon>
        <taxon>Gunneridae</taxon>
        <taxon>Pentapetalae</taxon>
        <taxon>rosids</taxon>
        <taxon>fabids</taxon>
        <taxon>Fabales</taxon>
        <taxon>Fabaceae</taxon>
        <taxon>Papilionoideae</taxon>
        <taxon>50 kb inversion clade</taxon>
        <taxon>NPAAA clade</taxon>
        <taxon>Hologalegina</taxon>
        <taxon>IRL clade</taxon>
        <taxon>Trifolieae</taxon>
        <taxon>Trifolium</taxon>
    </lineage>
</organism>
<keyword evidence="2" id="KW-1185">Reference proteome</keyword>
<proteinExistence type="predicted"/>
<feature type="non-terminal residue" evidence="1">
    <location>
        <position position="1"/>
    </location>
</feature>
<evidence type="ECO:0000313" key="2">
    <source>
        <dbReference type="Proteomes" id="UP000265520"/>
    </source>
</evidence>
<sequence>LLAITIPHWEFLEKLKEELNQDAEIQELVRKVNDDHELHKDFQLIKGMLYFKGRLYIPSSSSFKTVLLEEFHATPVGGHSGIQRTY</sequence>
<dbReference type="Proteomes" id="UP000265520">
    <property type="component" value="Unassembled WGS sequence"/>
</dbReference>
<accession>A0A392S9R8</accession>
<dbReference type="AlphaFoldDB" id="A0A392S9R8"/>
<evidence type="ECO:0000313" key="1">
    <source>
        <dbReference type="EMBL" id="MCI44615.1"/>
    </source>
</evidence>